<reference evidence="3" key="1">
    <citation type="submission" date="2018-11" db="EMBL/GenBank/DDBJ databases">
        <title>Proposal to divide the Flavobacteriaceae and reorganize its genera based on Amino Acid Identity values calculated from whole genome sequences.</title>
        <authorList>
            <person name="Nicholson A.C."/>
            <person name="Gulvik C.A."/>
            <person name="Whitney A.M."/>
            <person name="Humrighouse B.W."/>
            <person name="Bell M."/>
            <person name="Holmes B."/>
            <person name="Steigerwalt A.G."/>
            <person name="Villarma A."/>
            <person name="Sheth M."/>
            <person name="Batra D."/>
            <person name="Pryor J."/>
            <person name="Bernardet J.-F."/>
            <person name="Hugo C."/>
            <person name="Kampfer P."/>
            <person name="Newman J."/>
            <person name="McQuiston J.R."/>
        </authorList>
    </citation>
    <scope>NUCLEOTIDE SEQUENCE [LARGE SCALE GENOMIC DNA]</scope>
    <source>
        <strain evidence="3">G0229</strain>
    </source>
</reference>
<protein>
    <submittedName>
        <fullName evidence="2">Uncharacterized protein</fullName>
    </submittedName>
</protein>
<keyword evidence="1" id="KW-0472">Membrane</keyword>
<name>A0A3G6TDL1_9FLAO</name>
<sequence length="131" mass="15544">MEFSFNTFLGFEKDLMSHPEMLIFAALLLPILLMLPIALIGWVFRKLKFNMYIINVVLYTLMFTFLLGVLTIFVLYFITDKNGIKLMYCWLTIFIGMFFFCLMNEQAITKMFTDWSKIIEEKDKSKTRKEG</sequence>
<dbReference type="Proteomes" id="UP000271193">
    <property type="component" value="Chromosome"/>
</dbReference>
<organism evidence="2 3">
    <name type="scientific">Chryseobacterium bernardetii</name>
    <dbReference type="NCBI Taxonomy" id="1241978"/>
    <lineage>
        <taxon>Bacteria</taxon>
        <taxon>Pseudomonadati</taxon>
        <taxon>Bacteroidota</taxon>
        <taxon>Flavobacteriia</taxon>
        <taxon>Flavobacteriales</taxon>
        <taxon>Weeksellaceae</taxon>
        <taxon>Chryseobacterium group</taxon>
        <taxon>Chryseobacterium</taxon>
    </lineage>
</organism>
<evidence type="ECO:0000313" key="2">
    <source>
        <dbReference type="EMBL" id="AZB27331.1"/>
    </source>
</evidence>
<dbReference type="KEGG" id="cben:EG339_23450"/>
<evidence type="ECO:0000256" key="1">
    <source>
        <dbReference type="SAM" id="Phobius"/>
    </source>
</evidence>
<accession>A0A3G6TDL1</accession>
<dbReference type="RefSeq" id="WP_123872436.1">
    <property type="nucleotide sequence ID" value="NZ_CP033932.1"/>
</dbReference>
<feature type="transmembrane region" description="Helical" evidence="1">
    <location>
        <begin position="84"/>
        <end position="103"/>
    </location>
</feature>
<keyword evidence="1" id="KW-0812">Transmembrane</keyword>
<dbReference type="EMBL" id="CP033932">
    <property type="protein sequence ID" value="AZB27331.1"/>
    <property type="molecule type" value="Genomic_DNA"/>
</dbReference>
<gene>
    <name evidence="2" type="ORF">EG339_23450</name>
</gene>
<dbReference type="AlphaFoldDB" id="A0A3G6TDL1"/>
<dbReference type="GeneID" id="99067759"/>
<evidence type="ECO:0000313" key="3">
    <source>
        <dbReference type="Proteomes" id="UP000271193"/>
    </source>
</evidence>
<keyword evidence="1" id="KW-1133">Transmembrane helix</keyword>
<proteinExistence type="predicted"/>
<feature type="transmembrane region" description="Helical" evidence="1">
    <location>
        <begin position="21"/>
        <end position="44"/>
    </location>
</feature>
<feature type="transmembrane region" description="Helical" evidence="1">
    <location>
        <begin position="56"/>
        <end position="78"/>
    </location>
</feature>
<keyword evidence="3" id="KW-1185">Reference proteome</keyword>